<dbReference type="EMBL" id="CP113361">
    <property type="protein sequence ID" value="WAI01224.1"/>
    <property type="molecule type" value="Genomic_DNA"/>
</dbReference>
<dbReference type="Proteomes" id="UP001163096">
    <property type="component" value="Chromosome"/>
</dbReference>
<accession>A0A9X9T7L4</accession>
<organism evidence="1 2">
    <name type="scientific">Methanogenium organophilum</name>
    <dbReference type="NCBI Taxonomy" id="2199"/>
    <lineage>
        <taxon>Archaea</taxon>
        <taxon>Methanobacteriati</taxon>
        <taxon>Methanobacteriota</taxon>
        <taxon>Stenosarchaea group</taxon>
        <taxon>Methanomicrobia</taxon>
        <taxon>Methanomicrobiales</taxon>
        <taxon>Methanomicrobiaceae</taxon>
        <taxon>Methanogenium</taxon>
    </lineage>
</organism>
<evidence type="ECO:0000313" key="1">
    <source>
        <dbReference type="EMBL" id="WAI01224.1"/>
    </source>
</evidence>
<sequence length="81" mass="9123">MPTGERCGVDLSLINSNDIICVEETAITVRSYRRRTTVPSKIYKLLEIGPGDSLRWVALKDGTVYLTKIKQNNEINVPETE</sequence>
<dbReference type="GeneID" id="76835945"/>
<dbReference type="KEGG" id="mou:OU421_12545"/>
<keyword evidence="2" id="KW-1185">Reference proteome</keyword>
<dbReference type="RefSeq" id="WP_268186444.1">
    <property type="nucleotide sequence ID" value="NZ_CP113361.1"/>
</dbReference>
<proteinExistence type="predicted"/>
<protein>
    <submittedName>
        <fullName evidence="1">Uncharacterized protein</fullName>
    </submittedName>
</protein>
<name>A0A9X9T7L4_METOG</name>
<reference evidence="1" key="1">
    <citation type="submission" date="2022-11" db="EMBL/GenBank/DDBJ databases">
        <title>Complete genome sequence of Methanogenium organophilum DSM 3596.</title>
        <authorList>
            <person name="Chen S.-C."/>
            <person name="Lai S.-J."/>
            <person name="You Y.-T."/>
        </authorList>
    </citation>
    <scope>NUCLEOTIDE SEQUENCE</scope>
    <source>
        <strain evidence="1">DSM 3596</strain>
    </source>
</reference>
<dbReference type="AlphaFoldDB" id="A0A9X9T7L4"/>
<evidence type="ECO:0000313" key="2">
    <source>
        <dbReference type="Proteomes" id="UP001163096"/>
    </source>
</evidence>
<gene>
    <name evidence="1" type="ORF">OU421_12545</name>
</gene>